<dbReference type="AlphaFoldDB" id="A0A2P8EET0"/>
<dbReference type="EMBL" id="PYGF01000001">
    <property type="protein sequence ID" value="PSL07976.1"/>
    <property type="molecule type" value="Genomic_DNA"/>
</dbReference>
<proteinExistence type="predicted"/>
<comment type="caution">
    <text evidence="1">The sequence shown here is derived from an EMBL/GenBank/DDBJ whole genome shotgun (WGS) entry which is preliminary data.</text>
</comment>
<organism evidence="1 2">
    <name type="scientific">Cecembia rubra</name>
    <dbReference type="NCBI Taxonomy" id="1485585"/>
    <lineage>
        <taxon>Bacteria</taxon>
        <taxon>Pseudomonadati</taxon>
        <taxon>Bacteroidota</taxon>
        <taxon>Cytophagia</taxon>
        <taxon>Cytophagales</taxon>
        <taxon>Cyclobacteriaceae</taxon>
        <taxon>Cecembia</taxon>
    </lineage>
</organism>
<sequence length="79" mass="9209">MKNFEKKKKAIEVFQTYGIPLTGKKKTADFFQELNMDKVFVDGLIYELEIKLQKEIELEKITALRNPSMVLEELLATID</sequence>
<accession>A0A2P8EET0</accession>
<keyword evidence="2" id="KW-1185">Reference proteome</keyword>
<reference evidence="1 2" key="1">
    <citation type="submission" date="2018-03" db="EMBL/GenBank/DDBJ databases">
        <title>Genomic Encyclopedia of Archaeal and Bacterial Type Strains, Phase II (KMG-II): from individual species to whole genera.</title>
        <authorList>
            <person name="Goeker M."/>
        </authorList>
    </citation>
    <scope>NUCLEOTIDE SEQUENCE [LARGE SCALE GENOMIC DNA]</scope>
    <source>
        <strain evidence="1 2">DSM 28057</strain>
    </source>
</reference>
<evidence type="ECO:0000313" key="1">
    <source>
        <dbReference type="EMBL" id="PSL07976.1"/>
    </source>
</evidence>
<dbReference type="RefSeq" id="WP_106566001.1">
    <property type="nucleotide sequence ID" value="NZ_PYGF01000001.1"/>
</dbReference>
<evidence type="ECO:0000313" key="2">
    <source>
        <dbReference type="Proteomes" id="UP000240708"/>
    </source>
</evidence>
<protein>
    <submittedName>
        <fullName evidence="1">Acyl carrier protein</fullName>
    </submittedName>
</protein>
<name>A0A2P8EET0_9BACT</name>
<gene>
    <name evidence="1" type="ORF">CLV48_101917</name>
</gene>
<dbReference type="Proteomes" id="UP000240708">
    <property type="component" value="Unassembled WGS sequence"/>
</dbReference>
<dbReference type="OrthoDB" id="826370at2"/>